<gene>
    <name evidence="4" type="ORF">WH47_09460</name>
</gene>
<evidence type="ECO:0000313" key="5">
    <source>
        <dbReference type="Proteomes" id="UP000053825"/>
    </source>
</evidence>
<protein>
    <submittedName>
        <fullName evidence="4">Uncharacterized protein ycbR</fullName>
    </submittedName>
</protein>
<dbReference type="Gene3D" id="3.30.1360.170">
    <property type="match status" value="1"/>
</dbReference>
<dbReference type="GO" id="GO:0050797">
    <property type="term" value="F:thymidylate synthase (FAD) activity"/>
    <property type="evidence" value="ECO:0007669"/>
    <property type="project" value="InterPro"/>
</dbReference>
<dbReference type="GO" id="GO:0006231">
    <property type="term" value="P:dTMP biosynthetic process"/>
    <property type="evidence" value="ECO:0007669"/>
    <property type="project" value="InterPro"/>
</dbReference>
<dbReference type="CDD" id="cd00198">
    <property type="entry name" value="vWFA"/>
    <property type="match status" value="1"/>
</dbReference>
<dbReference type="Proteomes" id="UP000053825">
    <property type="component" value="Unassembled WGS sequence"/>
</dbReference>
<dbReference type="Pfam" id="PF02342">
    <property type="entry name" value="TerD"/>
    <property type="match status" value="1"/>
</dbReference>
<evidence type="ECO:0000313" key="4">
    <source>
        <dbReference type="EMBL" id="KOC58566.1"/>
    </source>
</evidence>
<dbReference type="EMBL" id="KQ415586">
    <property type="protein sequence ID" value="KOC58566.1"/>
    <property type="molecule type" value="Genomic_DNA"/>
</dbReference>
<feature type="domain" description="vWA found in TerF C terminus" evidence="3">
    <location>
        <begin position="835"/>
        <end position="1035"/>
    </location>
</feature>
<organism evidence="4 5">
    <name type="scientific">Habropoda laboriosa</name>
    <dbReference type="NCBI Taxonomy" id="597456"/>
    <lineage>
        <taxon>Eukaryota</taxon>
        <taxon>Metazoa</taxon>
        <taxon>Ecdysozoa</taxon>
        <taxon>Arthropoda</taxon>
        <taxon>Hexapoda</taxon>
        <taxon>Insecta</taxon>
        <taxon>Pterygota</taxon>
        <taxon>Neoptera</taxon>
        <taxon>Endopterygota</taxon>
        <taxon>Hymenoptera</taxon>
        <taxon>Apocrita</taxon>
        <taxon>Aculeata</taxon>
        <taxon>Apoidea</taxon>
        <taxon>Anthophila</taxon>
        <taxon>Apidae</taxon>
        <taxon>Habropoda</taxon>
    </lineage>
</organism>
<dbReference type="Gene3D" id="2.60.60.30">
    <property type="entry name" value="sav2460 like domains"/>
    <property type="match status" value="1"/>
</dbReference>
<evidence type="ECO:0000259" key="2">
    <source>
        <dbReference type="Pfam" id="PF02342"/>
    </source>
</evidence>
<feature type="domain" description="TerD" evidence="2">
    <location>
        <begin position="705"/>
        <end position="806"/>
    </location>
</feature>
<evidence type="ECO:0000259" key="3">
    <source>
        <dbReference type="Pfam" id="PF10138"/>
    </source>
</evidence>
<dbReference type="SUPFAM" id="SSF53300">
    <property type="entry name" value="vWA-like"/>
    <property type="match status" value="1"/>
</dbReference>
<dbReference type="InterPro" id="IPR003325">
    <property type="entry name" value="TerD"/>
</dbReference>
<name>A0A0L7QJ49_9HYME</name>
<evidence type="ECO:0000256" key="1">
    <source>
        <dbReference type="SAM" id="MobiDB-lite"/>
    </source>
</evidence>
<accession>A0A0L7QJ49</accession>
<proteinExistence type="predicted"/>
<dbReference type="SUPFAM" id="SSF69796">
    <property type="entry name" value="Thymidylate synthase-complementing protein Thy1"/>
    <property type="match status" value="1"/>
</dbReference>
<dbReference type="GO" id="GO:0032991">
    <property type="term" value="C:protein-containing complex"/>
    <property type="evidence" value="ECO:0007669"/>
    <property type="project" value="UniProtKB-ARBA"/>
</dbReference>
<dbReference type="InterPro" id="IPR019303">
    <property type="entry name" value="vWA_TerF_C"/>
</dbReference>
<sequence>MTITKSFFKKESNIQAKVVCDSISTDGVRITTLEIIYPRFIHSEFMTHRMLSKNCSSSRAIPINSMANQILDNMAIPEYFGSNKSGMQAGEEVQFPDLARKMWIASGRQAVEDSKTLHNDFNLHKQISNRITEPFQMIKVLVTATEWENFFNLRIHKDAQPEIALLAYKIYKAMENSKPIEIQSGEWHLPYVERSFDAKGEIHYHLSNGEEVDLDTAMKISASCSAQTSYRKNDESIEKATKIFDMLINAEVKHSSPFEHLATPRLAEQSIENGDYDTIAHINFIRDISSWERGITHSDRDGYLWSGNLRSWKQGTYEILLPKENELKYADGVYVSSSLTNLDAVTEEVIQNIGKKELENLNNSMKEFISGLNLISSENTGIYDLMTDLSKAVNPSELKEIWQKAVNAKPTLLAMIIGIFNSPYKEKNIINQVNELSKIIDRKGKSVSGKIDGIENDLIKQKEVQKDNIKQLNKTFEIYYKAVKDLRLQYMIAMYVQYDFKRNLATYKNMNQDNQSIEFTKKITEYDRIESLIDNKCLLMQKSLMQILIAVKNNDNLIKVCYSLLSEIENTITHSLPNIRTNIATIAVALRAERGLRENQAVQLLEDQQGTMATEITGALAVKAELLSGSNRLTKNNKFVAELYWKSKVDADVHAIAITKQAGVRTINGEAKRILSVYNKGVVLLTDDLTKTLSQGAIGSSFTVPEQYMTHTGDMRSSSNFAVEPEEVLEVDLSKVPDNIDEIAFIVSIHPPMTNTFEMVKDAKLIIREEDGTALIEASLTDEFKDSNLVHLGSVTKNQNGVWGYNAETSVNLNLSKDNLVLELTKSGVEEIIPCQVSFQLDVSGSFHLEHQQGYTNNLLNRILPFALLFDKDGVLDMFSFSQESKELNPVTENNYQDYVLKEVMTASNYNGWSTNYLPAFADLFSNGQEKTKVQEKGFWGRIFGKQELKNETSGIGKHLSFFVTDGIPNDGTEAFKYLKSNIRDDHFIVFISVGQGKMRYLEDNFKGKENTDYFDMTHEDLRNIKNKSDSELYKDSQNIISDMVNSVENECPVGKYFGISGVGEGIVFTGQYKKQELVFKAKGQKHSVSKVKEIAKVDVEKFYSINEFVDYAVTENRVKQAIEETNAVDQKDTGNHSHFAMLSEDVDALWHFLILHTPHYLKVFTKINIGRVLEHSPHIDSESDDVKKQVVLTLDKYDELSLQVPKDVLGIRPIDLENSTKKNVVLKPKRKASYEIPDVDIDENGFLIQSINSIADFVQEIPIASTKTSQPCVNHSHSSHSSNLSSCSSSSSSHSHSHSSHSSCSSSSCSSSSSSSCSS</sequence>
<dbReference type="Pfam" id="PF10138">
    <property type="entry name" value="vWA-TerF-like"/>
    <property type="match status" value="1"/>
</dbReference>
<keyword evidence="5" id="KW-1185">Reference proteome</keyword>
<dbReference type="InterPro" id="IPR036098">
    <property type="entry name" value="Thymidylate_synthase_ThyX_sf"/>
</dbReference>
<dbReference type="InterPro" id="IPR036465">
    <property type="entry name" value="vWFA_dom_sf"/>
</dbReference>
<dbReference type="GO" id="GO:0050660">
    <property type="term" value="F:flavin adenine dinucleotide binding"/>
    <property type="evidence" value="ECO:0007669"/>
    <property type="project" value="InterPro"/>
</dbReference>
<reference evidence="4 5" key="1">
    <citation type="submission" date="2015-07" db="EMBL/GenBank/DDBJ databases">
        <title>The genome of Habropoda laboriosa.</title>
        <authorList>
            <person name="Pan H."/>
            <person name="Kapheim K."/>
        </authorList>
    </citation>
    <scope>NUCLEOTIDE SEQUENCE [LARGE SCALE GENOMIC DNA]</scope>
    <source>
        <strain evidence="4">0110345459</strain>
    </source>
</reference>
<feature type="region of interest" description="Disordered" evidence="1">
    <location>
        <begin position="1284"/>
        <end position="1320"/>
    </location>
</feature>